<evidence type="ECO:0000313" key="3">
    <source>
        <dbReference type="Proteomes" id="UP000291189"/>
    </source>
</evidence>
<dbReference type="InterPro" id="IPR029058">
    <property type="entry name" value="AB_hydrolase_fold"/>
</dbReference>
<accession>A0A4Q5IWA4</accession>
<keyword evidence="3" id="KW-1185">Reference proteome</keyword>
<dbReference type="GO" id="GO:0016787">
    <property type="term" value="F:hydrolase activity"/>
    <property type="evidence" value="ECO:0007669"/>
    <property type="project" value="UniProtKB-KW"/>
</dbReference>
<dbReference type="Gene3D" id="3.40.50.1820">
    <property type="entry name" value="alpha/beta hydrolase"/>
    <property type="match status" value="1"/>
</dbReference>
<dbReference type="SUPFAM" id="SSF53474">
    <property type="entry name" value="alpha/beta-Hydrolases"/>
    <property type="match status" value="1"/>
</dbReference>
<sequence length="191" mass="20077">MTDIVLFHHAQGLTDGVRALAQTLTEAGHTVHTPDSYDGHTFPDLEGGLGYAREVGFGAVAERGQAAAAELPAEVVYVGISLGVMAAQPLAQQRPGCKGAVLIESCVPPEEFGGPWPDGVPVQVHGMDGDPIFAHEGDLDAAKALVGSVPDGELYLYSGDQHLFEDSSLPSYDADATRLLTERVLAFLARV</sequence>
<name>A0A4Q5IWA4_9ACTN</name>
<organism evidence="2 3">
    <name type="scientific">Nocardioides iriomotensis</name>
    <dbReference type="NCBI Taxonomy" id="715784"/>
    <lineage>
        <taxon>Bacteria</taxon>
        <taxon>Bacillati</taxon>
        <taxon>Actinomycetota</taxon>
        <taxon>Actinomycetes</taxon>
        <taxon>Propionibacteriales</taxon>
        <taxon>Nocardioidaceae</taxon>
        <taxon>Nocardioides</taxon>
    </lineage>
</organism>
<dbReference type="Proteomes" id="UP000291189">
    <property type="component" value="Unassembled WGS sequence"/>
</dbReference>
<evidence type="ECO:0000259" key="1">
    <source>
        <dbReference type="Pfam" id="PF01738"/>
    </source>
</evidence>
<dbReference type="EMBL" id="SDPU01000035">
    <property type="protein sequence ID" value="RYU09408.1"/>
    <property type="molecule type" value="Genomic_DNA"/>
</dbReference>
<keyword evidence="2" id="KW-0378">Hydrolase</keyword>
<dbReference type="AlphaFoldDB" id="A0A4Q5IWA4"/>
<dbReference type="Pfam" id="PF01738">
    <property type="entry name" value="DLH"/>
    <property type="match status" value="1"/>
</dbReference>
<protein>
    <submittedName>
        <fullName evidence="2">Dienelactone hydrolase</fullName>
    </submittedName>
</protein>
<gene>
    <name evidence="2" type="ORF">ETU37_20280</name>
</gene>
<proteinExistence type="predicted"/>
<reference evidence="2 3" key="1">
    <citation type="submission" date="2019-01" db="EMBL/GenBank/DDBJ databases">
        <title>Nocardioides guangzhouensis sp. nov., an actinobacterium isolated from soil.</title>
        <authorList>
            <person name="Fu Y."/>
            <person name="Cai Y."/>
            <person name="Lin Z."/>
            <person name="Chen P."/>
        </authorList>
    </citation>
    <scope>NUCLEOTIDE SEQUENCE [LARGE SCALE GENOMIC DNA]</scope>
    <source>
        <strain evidence="2 3">NBRC 105384</strain>
    </source>
</reference>
<dbReference type="OrthoDB" id="2834584at2"/>
<evidence type="ECO:0000313" key="2">
    <source>
        <dbReference type="EMBL" id="RYU09408.1"/>
    </source>
</evidence>
<feature type="domain" description="Dienelactone hydrolase" evidence="1">
    <location>
        <begin position="4"/>
        <end position="190"/>
    </location>
</feature>
<dbReference type="RefSeq" id="WP_129989173.1">
    <property type="nucleotide sequence ID" value="NZ_SDPU01000035.1"/>
</dbReference>
<dbReference type="InterPro" id="IPR002925">
    <property type="entry name" value="Dienelactn_hydro"/>
</dbReference>
<comment type="caution">
    <text evidence="2">The sequence shown here is derived from an EMBL/GenBank/DDBJ whole genome shotgun (WGS) entry which is preliminary data.</text>
</comment>